<reference evidence="5 6" key="1">
    <citation type="journal article" date="2019" name="Proc. Natl. Acad. Sci. U.S.A.">
        <title>Regulatory changes in pterin and carotenoid genes underlie balanced color polymorphisms in the wall lizard.</title>
        <authorList>
            <person name="Andrade P."/>
            <person name="Pinho C."/>
            <person name="Perez I de Lanuza G."/>
            <person name="Afonso S."/>
            <person name="Brejcha J."/>
            <person name="Rubin C.J."/>
            <person name="Wallerman O."/>
            <person name="Pereira P."/>
            <person name="Sabatino S.J."/>
            <person name="Bellati A."/>
            <person name="Pellitteri-Rosa D."/>
            <person name="Bosakova Z."/>
            <person name="Bunikis I."/>
            <person name="Carretero M.A."/>
            <person name="Feiner N."/>
            <person name="Marsik P."/>
            <person name="Pauperio F."/>
            <person name="Salvi D."/>
            <person name="Soler L."/>
            <person name="While G.M."/>
            <person name="Uller T."/>
            <person name="Font E."/>
            <person name="Andersson L."/>
            <person name="Carneiro M."/>
        </authorList>
    </citation>
    <scope>NUCLEOTIDE SEQUENCE</scope>
</reference>
<evidence type="ECO:0000313" key="6">
    <source>
        <dbReference type="Proteomes" id="UP000472272"/>
    </source>
</evidence>
<dbReference type="InterPro" id="IPR027417">
    <property type="entry name" value="P-loop_NTPase"/>
</dbReference>
<accession>A0A670IZ48</accession>
<dbReference type="AlphaFoldDB" id="A0A670IZ48"/>
<dbReference type="Proteomes" id="UP000472272">
    <property type="component" value="Chromosome 8"/>
</dbReference>
<dbReference type="GeneTree" id="ENSGT00940000163403"/>
<evidence type="ECO:0000256" key="1">
    <source>
        <dbReference type="ARBA" id="ARBA00005771"/>
    </source>
</evidence>
<evidence type="ECO:0000256" key="3">
    <source>
        <dbReference type="RuleBase" id="RU361155"/>
    </source>
</evidence>
<evidence type="ECO:0000259" key="4">
    <source>
        <dbReference type="Pfam" id="PF00685"/>
    </source>
</evidence>
<sequence length="282" mass="32631">MYRLDVTETFAGLSLPGHLHTQASLNFASTFQFCSSDVLLVTYPKSGTTWMQEILTLIYSKGDPQPAKNIPNWTRNPWLEHTYFSKILRETEGPRLLTTHLPYRVLSASLRKAKPKVIHLTRNPKDVAVSFYHFCRMAKFFPDPGTFDEFLLNFLDGAVHYGSWFEHTRGWLSCKEELDVFYITYEELHQVLLETGRTTFPHCRLRCSTRSTSRKWETAARVSWTDGNMIQEPRDYSQLGIPTVFKEPNPTHQWWVYGDQLARKGQPPDKGSAGTFPMPDEM</sequence>
<dbReference type="GO" id="GO:0008146">
    <property type="term" value="F:sulfotransferase activity"/>
    <property type="evidence" value="ECO:0007669"/>
    <property type="project" value="InterPro"/>
</dbReference>
<dbReference type="SUPFAM" id="SSF52540">
    <property type="entry name" value="P-loop containing nucleoside triphosphate hydrolases"/>
    <property type="match status" value="1"/>
</dbReference>
<keyword evidence="2 3" id="KW-0808">Transferase</keyword>
<protein>
    <recommendedName>
        <fullName evidence="3">Sulfotransferase</fullName>
        <ecNumber evidence="3">2.8.2.-</ecNumber>
    </recommendedName>
</protein>
<gene>
    <name evidence="5" type="primary">LOC114602148</name>
</gene>
<dbReference type="InterPro" id="IPR000863">
    <property type="entry name" value="Sulfotransferase_dom"/>
</dbReference>
<organism evidence="5 6">
    <name type="scientific">Podarcis muralis</name>
    <name type="common">Wall lizard</name>
    <name type="synonym">Lacerta muralis</name>
    <dbReference type="NCBI Taxonomy" id="64176"/>
    <lineage>
        <taxon>Eukaryota</taxon>
        <taxon>Metazoa</taxon>
        <taxon>Chordata</taxon>
        <taxon>Craniata</taxon>
        <taxon>Vertebrata</taxon>
        <taxon>Euteleostomi</taxon>
        <taxon>Lepidosauria</taxon>
        <taxon>Squamata</taxon>
        <taxon>Bifurcata</taxon>
        <taxon>Unidentata</taxon>
        <taxon>Episquamata</taxon>
        <taxon>Laterata</taxon>
        <taxon>Lacertibaenia</taxon>
        <taxon>Lacertidae</taxon>
        <taxon>Podarcis</taxon>
    </lineage>
</organism>
<dbReference type="Ensembl" id="ENSPMRT00000017766.1">
    <property type="protein sequence ID" value="ENSPMRP00000016664.1"/>
    <property type="gene ID" value="ENSPMRG00000011089.1"/>
</dbReference>
<proteinExistence type="inferred from homology"/>
<dbReference type="Pfam" id="PF00685">
    <property type="entry name" value="Sulfotransfer_1"/>
    <property type="match status" value="1"/>
</dbReference>
<dbReference type="Gene3D" id="3.40.50.300">
    <property type="entry name" value="P-loop containing nucleotide triphosphate hydrolases"/>
    <property type="match status" value="1"/>
</dbReference>
<reference evidence="5" key="2">
    <citation type="submission" date="2025-08" db="UniProtKB">
        <authorList>
            <consortium name="Ensembl"/>
        </authorList>
    </citation>
    <scope>IDENTIFICATION</scope>
</reference>
<dbReference type="EC" id="2.8.2.-" evidence="3"/>
<evidence type="ECO:0000313" key="5">
    <source>
        <dbReference type="Ensembl" id="ENSPMRP00000016664.1"/>
    </source>
</evidence>
<keyword evidence="6" id="KW-1185">Reference proteome</keyword>
<comment type="similarity">
    <text evidence="1 3">Belongs to the sulfotransferase 1 family.</text>
</comment>
<evidence type="ECO:0000256" key="2">
    <source>
        <dbReference type="ARBA" id="ARBA00022679"/>
    </source>
</evidence>
<reference evidence="5" key="3">
    <citation type="submission" date="2025-09" db="UniProtKB">
        <authorList>
            <consortium name="Ensembl"/>
        </authorList>
    </citation>
    <scope>IDENTIFICATION</scope>
</reference>
<name>A0A670IZ48_PODMU</name>
<dbReference type="PANTHER" id="PTHR11783">
    <property type="entry name" value="SULFOTRANSFERASE SULT"/>
    <property type="match status" value="1"/>
</dbReference>
<feature type="domain" description="Sulfotransferase" evidence="4">
    <location>
        <begin position="36"/>
        <end position="190"/>
    </location>
</feature>